<protein>
    <submittedName>
        <fullName evidence="1">Uncharacterized protein</fullName>
    </submittedName>
</protein>
<dbReference type="EMBL" id="BAAARW010000043">
    <property type="protein sequence ID" value="GAA2455787.1"/>
    <property type="molecule type" value="Genomic_DNA"/>
</dbReference>
<proteinExistence type="predicted"/>
<keyword evidence="2" id="KW-1185">Reference proteome</keyword>
<reference evidence="1 2" key="1">
    <citation type="journal article" date="2019" name="Int. J. Syst. Evol. Microbiol.">
        <title>The Global Catalogue of Microorganisms (GCM) 10K type strain sequencing project: providing services to taxonomists for standard genome sequencing and annotation.</title>
        <authorList>
            <consortium name="The Broad Institute Genomics Platform"/>
            <consortium name="The Broad Institute Genome Sequencing Center for Infectious Disease"/>
            <person name="Wu L."/>
            <person name="Ma J."/>
        </authorList>
    </citation>
    <scope>NUCLEOTIDE SEQUENCE [LARGE SCALE GENOMIC DNA]</scope>
    <source>
        <strain evidence="1 2">JCM 3325</strain>
    </source>
</reference>
<organism evidence="1 2">
    <name type="scientific">Actinomadura vinacea</name>
    <dbReference type="NCBI Taxonomy" id="115336"/>
    <lineage>
        <taxon>Bacteria</taxon>
        <taxon>Bacillati</taxon>
        <taxon>Actinomycetota</taxon>
        <taxon>Actinomycetes</taxon>
        <taxon>Streptosporangiales</taxon>
        <taxon>Thermomonosporaceae</taxon>
        <taxon>Actinomadura</taxon>
    </lineage>
</organism>
<dbReference type="RefSeq" id="WP_344597742.1">
    <property type="nucleotide sequence ID" value="NZ_BAAARW010000043.1"/>
</dbReference>
<evidence type="ECO:0000313" key="2">
    <source>
        <dbReference type="Proteomes" id="UP001501231"/>
    </source>
</evidence>
<name>A0ABN3KCY5_9ACTN</name>
<gene>
    <name evidence="1" type="ORF">GCM10010191_88820</name>
</gene>
<comment type="caution">
    <text evidence="1">The sequence shown here is derived from an EMBL/GenBank/DDBJ whole genome shotgun (WGS) entry which is preliminary data.</text>
</comment>
<dbReference type="Proteomes" id="UP001501231">
    <property type="component" value="Unassembled WGS sequence"/>
</dbReference>
<accession>A0ABN3KCY5</accession>
<sequence>MSVPQHHPSQLLTTPDGERVEIDDLMVPVVTELWRLGFETLLSCQDGGEATLAGTTGAEPDQVQRLARLNAGRAWITVRADAAPALLTAFNDIDSVRSTPARANGWTSISWPTSAIDQLAERLAALPCLHT</sequence>
<evidence type="ECO:0000313" key="1">
    <source>
        <dbReference type="EMBL" id="GAA2455787.1"/>
    </source>
</evidence>